<sequence length="352" mass="39952">MSNWPSPNPEIQHLLRKLPNGSAGHPPGPLWQAFNPIKIDKDKKPKARCIFCNPEKPISGTAAIMISHIKKCENVRTYLINAYSFQQSVHSKHNQQDIRRFSSDTSITPSMSISNHSSILDLSNNNIHNEFYSNTSQMPTQSSVDICKSNQLLLEAIIEGGAPFSFVDTQKFWEFVYSINNWYHVPARKQLSNNILDGVHENVKASIQQFICKSNWITVVTDGWTNIRQDHLVNFVAIGKNRRSELVKIKDTLGESQTSTVILKDLEEVLMQISIEKINAVITDGAANYIRMKNMLVQKYPKIVALPCTAHESNLLVCDLLKHTYMKLTISLAIKIIVFFRKSTQAIQYIRA</sequence>
<comment type="caution">
    <text evidence="1">The sequence shown here is derived from an EMBL/GenBank/DDBJ whole genome shotgun (WGS) entry which is preliminary data.</text>
</comment>
<name>A0ACA9KPW2_9GLOM</name>
<organism evidence="1 2">
    <name type="scientific">Racocetra persica</name>
    <dbReference type="NCBI Taxonomy" id="160502"/>
    <lineage>
        <taxon>Eukaryota</taxon>
        <taxon>Fungi</taxon>
        <taxon>Fungi incertae sedis</taxon>
        <taxon>Mucoromycota</taxon>
        <taxon>Glomeromycotina</taxon>
        <taxon>Glomeromycetes</taxon>
        <taxon>Diversisporales</taxon>
        <taxon>Gigasporaceae</taxon>
        <taxon>Racocetra</taxon>
    </lineage>
</organism>
<proteinExistence type="predicted"/>
<feature type="non-terminal residue" evidence="1">
    <location>
        <position position="352"/>
    </location>
</feature>
<dbReference type="EMBL" id="CAJVQC010000918">
    <property type="protein sequence ID" value="CAG8483857.1"/>
    <property type="molecule type" value="Genomic_DNA"/>
</dbReference>
<accession>A0ACA9KPW2</accession>
<evidence type="ECO:0000313" key="2">
    <source>
        <dbReference type="Proteomes" id="UP000789920"/>
    </source>
</evidence>
<dbReference type="Proteomes" id="UP000789920">
    <property type="component" value="Unassembled WGS sequence"/>
</dbReference>
<protein>
    <submittedName>
        <fullName evidence="1">2664_t:CDS:1</fullName>
    </submittedName>
</protein>
<gene>
    <name evidence="1" type="ORF">RPERSI_LOCUS1098</name>
</gene>
<keyword evidence="2" id="KW-1185">Reference proteome</keyword>
<reference evidence="1" key="1">
    <citation type="submission" date="2021-06" db="EMBL/GenBank/DDBJ databases">
        <authorList>
            <person name="Kallberg Y."/>
            <person name="Tangrot J."/>
            <person name="Rosling A."/>
        </authorList>
    </citation>
    <scope>NUCLEOTIDE SEQUENCE</scope>
    <source>
        <strain evidence="1">MA461A</strain>
    </source>
</reference>
<evidence type="ECO:0000313" key="1">
    <source>
        <dbReference type="EMBL" id="CAG8483857.1"/>
    </source>
</evidence>